<comment type="caution">
    <text evidence="2">The sequence shown here is derived from an EMBL/GenBank/DDBJ whole genome shotgun (WGS) entry which is preliminary data.</text>
</comment>
<name>A0A820L0F6_9BILA</name>
<accession>A0A820L0F6</accession>
<evidence type="ECO:0000313" key="3">
    <source>
        <dbReference type="Proteomes" id="UP000663823"/>
    </source>
</evidence>
<evidence type="ECO:0000313" key="2">
    <source>
        <dbReference type="EMBL" id="CAF4345414.1"/>
    </source>
</evidence>
<dbReference type="EMBL" id="CAJOAX010061820">
    <property type="protein sequence ID" value="CAF4345414.1"/>
    <property type="molecule type" value="Genomic_DNA"/>
</dbReference>
<proteinExistence type="predicted"/>
<evidence type="ECO:0000259" key="1">
    <source>
        <dbReference type="Pfam" id="PF05089"/>
    </source>
</evidence>
<reference evidence="2" key="1">
    <citation type="submission" date="2021-02" db="EMBL/GenBank/DDBJ databases">
        <authorList>
            <person name="Nowell W R."/>
        </authorList>
    </citation>
    <scope>NUCLEOTIDE SEQUENCE</scope>
</reference>
<dbReference type="PANTHER" id="PTHR12872">
    <property type="entry name" value="ALPHA-N-ACETYLGLUCOSAMINIDASE"/>
    <property type="match status" value="1"/>
</dbReference>
<protein>
    <recommendedName>
        <fullName evidence="1">Alpha-N-acetylglucosaminidase tim-barrel domain-containing protein</fullName>
    </recommendedName>
</protein>
<organism evidence="2 3">
    <name type="scientific">Rotaria sordida</name>
    <dbReference type="NCBI Taxonomy" id="392033"/>
    <lineage>
        <taxon>Eukaryota</taxon>
        <taxon>Metazoa</taxon>
        <taxon>Spiralia</taxon>
        <taxon>Gnathifera</taxon>
        <taxon>Rotifera</taxon>
        <taxon>Eurotatoria</taxon>
        <taxon>Bdelloidea</taxon>
        <taxon>Philodinida</taxon>
        <taxon>Philodinidae</taxon>
        <taxon>Rotaria</taxon>
    </lineage>
</organism>
<dbReference type="AlphaFoldDB" id="A0A820L0F6"/>
<feature type="domain" description="Alpha-N-acetylglucosaminidase tim-barrel" evidence="1">
    <location>
        <begin position="1"/>
        <end position="56"/>
    </location>
</feature>
<dbReference type="Proteomes" id="UP000663823">
    <property type="component" value="Unassembled WGS sequence"/>
</dbReference>
<gene>
    <name evidence="2" type="ORF">OTI717_LOCUS43375</name>
</gene>
<dbReference type="InterPro" id="IPR024733">
    <property type="entry name" value="NAGLU_tim-barrel"/>
</dbReference>
<sequence>MTPPISDLEYLADVNAGIIQVMQTVDSNAIWVMQAWLFLSNFWTADRVKSYLSKVPI</sequence>
<dbReference type="Gene3D" id="3.20.20.80">
    <property type="entry name" value="Glycosidases"/>
    <property type="match status" value="1"/>
</dbReference>
<dbReference type="PANTHER" id="PTHR12872:SF1">
    <property type="entry name" value="ALPHA-N-ACETYLGLUCOSAMINIDASE"/>
    <property type="match status" value="1"/>
</dbReference>
<dbReference type="Pfam" id="PF05089">
    <property type="entry name" value="NAGLU"/>
    <property type="match status" value="1"/>
</dbReference>
<dbReference type="InterPro" id="IPR007781">
    <property type="entry name" value="NAGLU"/>
</dbReference>
<feature type="non-terminal residue" evidence="2">
    <location>
        <position position="1"/>
    </location>
</feature>